<name>A0A7G9G2I2_9FIRM</name>
<dbReference type="GO" id="GO:0006015">
    <property type="term" value="P:5-phosphoribose 1-diphosphate biosynthetic process"/>
    <property type="evidence" value="ECO:0007669"/>
    <property type="project" value="UniProtKB-UniPathway"/>
</dbReference>
<reference evidence="9 10" key="1">
    <citation type="submission" date="2020-08" db="EMBL/GenBank/DDBJ databases">
        <authorList>
            <person name="Liu C."/>
            <person name="Sun Q."/>
        </authorList>
    </citation>
    <scope>NUCLEOTIDE SEQUENCE [LARGE SCALE GENOMIC DNA]</scope>
    <source>
        <strain evidence="9 10">NSJ-38</strain>
    </source>
</reference>
<feature type="binding site" evidence="6">
    <location>
        <position position="324"/>
    </location>
    <ligand>
        <name>Mn(2+)</name>
        <dbReference type="ChEBI" id="CHEBI:29035"/>
        <label>1</label>
    </ligand>
</feature>
<comment type="similarity">
    <text evidence="1 6">Belongs to the phosphopentomutase family.</text>
</comment>
<feature type="binding site" evidence="6">
    <location>
        <position position="325"/>
    </location>
    <ligand>
        <name>Mn(2+)</name>
        <dbReference type="ChEBI" id="CHEBI:29035"/>
        <label>1</label>
    </ligand>
</feature>
<feature type="binding site" evidence="6">
    <location>
        <position position="283"/>
    </location>
    <ligand>
        <name>Mn(2+)</name>
        <dbReference type="ChEBI" id="CHEBI:29035"/>
        <label>2</label>
    </ligand>
</feature>
<dbReference type="SUPFAM" id="SSF53649">
    <property type="entry name" value="Alkaline phosphatase-like"/>
    <property type="match status" value="1"/>
</dbReference>
<dbReference type="SUPFAM" id="SSF143856">
    <property type="entry name" value="DeoB insert domain-like"/>
    <property type="match status" value="1"/>
</dbReference>
<dbReference type="GO" id="GO:0009117">
    <property type="term" value="P:nucleotide metabolic process"/>
    <property type="evidence" value="ECO:0007669"/>
    <property type="project" value="UniProtKB-UniRule"/>
</dbReference>
<comment type="cofactor">
    <cofactor evidence="6">
        <name>Mn(2+)</name>
        <dbReference type="ChEBI" id="CHEBI:29035"/>
    </cofactor>
    <text evidence="6">Binds 2 manganese ions.</text>
</comment>
<comment type="catalytic activity">
    <reaction evidence="6">
        <text>2-deoxy-alpha-D-ribose 1-phosphate = 2-deoxy-D-ribose 5-phosphate</text>
        <dbReference type="Rhea" id="RHEA:27658"/>
        <dbReference type="ChEBI" id="CHEBI:57259"/>
        <dbReference type="ChEBI" id="CHEBI:62877"/>
        <dbReference type="EC" id="5.4.2.7"/>
    </reaction>
</comment>
<accession>A0A7G9G2I2</accession>
<dbReference type="NCBIfam" id="NF003766">
    <property type="entry name" value="PRK05362.1"/>
    <property type="match status" value="1"/>
</dbReference>
<dbReference type="GO" id="GO:0005829">
    <property type="term" value="C:cytosol"/>
    <property type="evidence" value="ECO:0007669"/>
    <property type="project" value="TreeGrafter"/>
</dbReference>
<comment type="function">
    <text evidence="6">Isomerase that catalyzes the conversion of deoxy-ribose 1-phosphate (dRib-1-P) and ribose 1-phosphate (Rib-1-P) to deoxy-ribose 5-phosphate (dRib-5-P) and ribose 5-phosphate (Rib-5-P), respectively.</text>
</comment>
<organism evidence="9 10">
    <name type="scientific">Qiania dongpingensis</name>
    <dbReference type="NCBI Taxonomy" id="2763669"/>
    <lineage>
        <taxon>Bacteria</taxon>
        <taxon>Bacillati</taxon>
        <taxon>Bacillota</taxon>
        <taxon>Clostridia</taxon>
        <taxon>Lachnospirales</taxon>
        <taxon>Lachnospiraceae</taxon>
        <taxon>Qiania</taxon>
    </lineage>
</organism>
<comment type="catalytic activity">
    <reaction evidence="6">
        <text>alpha-D-ribose 1-phosphate = D-ribose 5-phosphate</text>
        <dbReference type="Rhea" id="RHEA:18793"/>
        <dbReference type="ChEBI" id="CHEBI:57720"/>
        <dbReference type="ChEBI" id="CHEBI:78346"/>
        <dbReference type="EC" id="5.4.2.7"/>
    </reaction>
</comment>
<evidence type="ECO:0000256" key="2">
    <source>
        <dbReference type="ARBA" id="ARBA00022490"/>
    </source>
</evidence>
<dbReference type="EMBL" id="CP060634">
    <property type="protein sequence ID" value="QNM05014.1"/>
    <property type="molecule type" value="Genomic_DNA"/>
</dbReference>
<evidence type="ECO:0000256" key="5">
    <source>
        <dbReference type="ARBA" id="ARBA00023235"/>
    </source>
</evidence>
<dbReference type="UniPathway" id="UPA00087">
    <property type="reaction ID" value="UER00173"/>
</dbReference>
<dbReference type="HAMAP" id="MF_00740">
    <property type="entry name" value="Phosphopentomut"/>
    <property type="match status" value="1"/>
</dbReference>
<dbReference type="InterPro" id="IPR017850">
    <property type="entry name" value="Alkaline_phosphatase_core_sf"/>
</dbReference>
<dbReference type="GO" id="GO:0000287">
    <property type="term" value="F:magnesium ion binding"/>
    <property type="evidence" value="ECO:0007669"/>
    <property type="project" value="UniProtKB-UniRule"/>
</dbReference>
<dbReference type="RefSeq" id="WP_249301781.1">
    <property type="nucleotide sequence ID" value="NZ_CP060634.1"/>
</dbReference>
<evidence type="ECO:0000256" key="1">
    <source>
        <dbReference type="ARBA" id="ARBA00010373"/>
    </source>
</evidence>
<dbReference type="InterPro" id="IPR024052">
    <property type="entry name" value="Phosphopentomutase_DeoB_cap_sf"/>
</dbReference>
<keyword evidence="10" id="KW-1185">Reference proteome</keyword>
<dbReference type="Gene3D" id="3.30.70.1250">
    <property type="entry name" value="Phosphopentomutase"/>
    <property type="match status" value="1"/>
</dbReference>
<feature type="binding site" evidence="6">
    <location>
        <position position="336"/>
    </location>
    <ligand>
        <name>Mn(2+)</name>
        <dbReference type="ChEBI" id="CHEBI:29035"/>
        <label>2</label>
    </ligand>
</feature>
<dbReference type="InterPro" id="IPR010045">
    <property type="entry name" value="DeoB"/>
</dbReference>
<evidence type="ECO:0000256" key="6">
    <source>
        <dbReference type="HAMAP-Rule" id="MF_00740"/>
    </source>
</evidence>
<dbReference type="AlphaFoldDB" id="A0A7G9G2I2"/>
<dbReference type="KEGG" id="qdo:H9Q78_11235"/>
<dbReference type="GO" id="GO:0006018">
    <property type="term" value="P:2-deoxyribose 1-phosphate catabolic process"/>
    <property type="evidence" value="ECO:0007669"/>
    <property type="project" value="UniProtKB-UniRule"/>
</dbReference>
<dbReference type="Proteomes" id="UP000515823">
    <property type="component" value="Chromosome"/>
</dbReference>
<dbReference type="PANTHER" id="PTHR21110:SF0">
    <property type="entry name" value="PHOSPHOPENTOMUTASE"/>
    <property type="match status" value="1"/>
</dbReference>
<dbReference type="GO" id="GO:0030145">
    <property type="term" value="F:manganese ion binding"/>
    <property type="evidence" value="ECO:0007669"/>
    <property type="project" value="UniProtKB-UniRule"/>
</dbReference>
<dbReference type="GO" id="GO:0008973">
    <property type="term" value="F:phosphopentomutase activity"/>
    <property type="evidence" value="ECO:0007669"/>
    <property type="project" value="UniProtKB-UniRule"/>
</dbReference>
<dbReference type="EC" id="5.4.2.7" evidence="6 7"/>
<dbReference type="InterPro" id="IPR006124">
    <property type="entry name" value="Metalloenzyme"/>
</dbReference>
<evidence type="ECO:0000313" key="10">
    <source>
        <dbReference type="Proteomes" id="UP000515823"/>
    </source>
</evidence>
<dbReference type="NCBIfam" id="TIGR01696">
    <property type="entry name" value="deoB"/>
    <property type="match status" value="1"/>
</dbReference>
<dbReference type="FunFam" id="3.30.70.1250:FF:000001">
    <property type="entry name" value="Phosphopentomutase"/>
    <property type="match status" value="1"/>
</dbReference>
<feature type="domain" description="Metalloenzyme" evidence="8">
    <location>
        <begin position="254"/>
        <end position="376"/>
    </location>
</feature>
<dbReference type="Pfam" id="PF01676">
    <property type="entry name" value="Metalloenzyme"/>
    <property type="match status" value="1"/>
</dbReference>
<comment type="pathway">
    <text evidence="6">Carbohydrate degradation; 2-deoxy-D-ribose 1-phosphate degradation; D-glyceraldehyde 3-phosphate and acetaldehyde from 2-deoxy-alpha-D-ribose 1-phosphate: step 1/2.</text>
</comment>
<sequence length="396" mass="43377">MKRIILIVLDSVGIGEMPDAGEYGDTGSNTLRAAARSTRFSMPNMKKLGLFHIDGVSECNGENTESFDGAVGRLAEASKGKDTTTGHWEIAGIISEAPMPTFPEGFPDELLDEFKRRTGRGVLCNRPYSGTDAIRDFGEEHMETGDLIVYTSADSVFQVAAHEEVVPVDELYRICETARELCTGKYGVGRVIARPFIGEPGGFKRTERRHDFSLTPPGDTMLDVLLENGKDVLAVGKINDIFAGKGIGKFVRTGGNADGIEKTIEYMKQDFEGLCFTNLVDYDMLYGHRNDVDGYAEALSYFDAKLPELLALLKEEDILMVTADHGCDPSTPSTDHSREYIPVVIVGKPVKPGVNIGTRKSFADIGKTVLDYFGLEGAISGKSFLYEILKEKEILD</sequence>
<keyword evidence="5 6" id="KW-0413">Isomerase</keyword>
<protein>
    <recommendedName>
        <fullName evidence="6 7">Phosphopentomutase</fullName>
        <ecNumber evidence="6 7">5.4.2.7</ecNumber>
    </recommendedName>
    <alternativeName>
        <fullName evidence="6">Phosphodeoxyribomutase</fullName>
    </alternativeName>
</protein>
<gene>
    <name evidence="6" type="primary">deoB</name>
    <name evidence="9" type="ORF">H9Q78_11235</name>
</gene>
<dbReference type="GO" id="GO:0043094">
    <property type="term" value="P:metabolic compound salvage"/>
    <property type="evidence" value="ECO:0007669"/>
    <property type="project" value="UniProtKB-UniRule"/>
</dbReference>
<keyword evidence="3 6" id="KW-0479">Metal-binding</keyword>
<evidence type="ECO:0000313" key="9">
    <source>
        <dbReference type="EMBL" id="QNM05014.1"/>
    </source>
</evidence>
<proteinExistence type="inferred from homology"/>
<evidence type="ECO:0000256" key="4">
    <source>
        <dbReference type="ARBA" id="ARBA00023211"/>
    </source>
</evidence>
<evidence type="ECO:0000259" key="8">
    <source>
        <dbReference type="Pfam" id="PF01676"/>
    </source>
</evidence>
<keyword evidence="4 6" id="KW-0464">Manganese</keyword>
<feature type="binding site" evidence="6">
    <location>
        <position position="288"/>
    </location>
    <ligand>
        <name>Mn(2+)</name>
        <dbReference type="ChEBI" id="CHEBI:29035"/>
        <label>2</label>
    </ligand>
</feature>
<keyword evidence="2 6" id="KW-0963">Cytoplasm</keyword>
<evidence type="ECO:0000256" key="7">
    <source>
        <dbReference type="NCBIfam" id="TIGR01696"/>
    </source>
</evidence>
<dbReference type="PIRSF" id="PIRSF001491">
    <property type="entry name" value="Ppentomutase"/>
    <property type="match status" value="1"/>
</dbReference>
<dbReference type="PANTHER" id="PTHR21110">
    <property type="entry name" value="PHOSPHOPENTOMUTASE"/>
    <property type="match status" value="1"/>
</dbReference>
<dbReference type="CDD" id="cd16009">
    <property type="entry name" value="PPM"/>
    <property type="match status" value="1"/>
</dbReference>
<dbReference type="Gene3D" id="3.40.720.10">
    <property type="entry name" value="Alkaline Phosphatase, subunit A"/>
    <property type="match status" value="1"/>
</dbReference>
<feature type="binding site" evidence="6">
    <location>
        <position position="10"/>
    </location>
    <ligand>
        <name>Mn(2+)</name>
        <dbReference type="ChEBI" id="CHEBI:29035"/>
        <label>1</label>
    </ligand>
</feature>
<comment type="subcellular location">
    <subcellularLocation>
        <location evidence="6">Cytoplasm</location>
    </subcellularLocation>
</comment>
<evidence type="ECO:0000256" key="3">
    <source>
        <dbReference type="ARBA" id="ARBA00022723"/>
    </source>
</evidence>